<dbReference type="GO" id="GO:0043005">
    <property type="term" value="C:neuron projection"/>
    <property type="evidence" value="ECO:0007669"/>
    <property type="project" value="TreeGrafter"/>
</dbReference>
<reference evidence="7 8" key="1">
    <citation type="submission" date="2019-03" db="EMBL/GenBank/DDBJ databases">
        <title>First draft genome of Liparis tanakae, snailfish: a comprehensive survey of snailfish specific genes.</title>
        <authorList>
            <person name="Kim W."/>
            <person name="Song I."/>
            <person name="Jeong J.-H."/>
            <person name="Kim D."/>
            <person name="Kim S."/>
            <person name="Ryu S."/>
            <person name="Song J.Y."/>
            <person name="Lee S.K."/>
        </authorList>
    </citation>
    <scope>NUCLEOTIDE SEQUENCE [LARGE SCALE GENOMIC DNA]</scope>
    <source>
        <tissue evidence="7">Muscle</tissue>
    </source>
</reference>
<dbReference type="PANTHER" id="PTHR11616">
    <property type="entry name" value="SODIUM/CHLORIDE DEPENDENT TRANSPORTER"/>
    <property type="match status" value="1"/>
</dbReference>
<dbReference type="GO" id="GO:0051378">
    <property type="term" value="F:serotonin binding"/>
    <property type="evidence" value="ECO:0007669"/>
    <property type="project" value="TreeGrafter"/>
</dbReference>
<evidence type="ECO:0000256" key="5">
    <source>
        <dbReference type="ARBA" id="ARBA00023136"/>
    </source>
</evidence>
<dbReference type="InterPro" id="IPR000175">
    <property type="entry name" value="Na/ntran_symport"/>
</dbReference>
<evidence type="ECO:0000256" key="3">
    <source>
        <dbReference type="ARBA" id="ARBA00022692"/>
    </source>
</evidence>
<accession>A0A4Z2F264</accession>
<name>A0A4Z2F264_9TELE</name>
<dbReference type="PANTHER" id="PTHR11616:SF129">
    <property type="entry name" value="TRANSPORTER"/>
    <property type="match status" value="1"/>
</dbReference>
<feature type="binding site" evidence="6">
    <location>
        <position position="130"/>
    </location>
    <ligand>
        <name>Na(+)</name>
        <dbReference type="ChEBI" id="CHEBI:29101"/>
        <label>1</label>
    </ligand>
</feature>
<dbReference type="Pfam" id="PF00209">
    <property type="entry name" value="SNF"/>
    <property type="match status" value="1"/>
</dbReference>
<evidence type="ECO:0000256" key="2">
    <source>
        <dbReference type="ARBA" id="ARBA00022448"/>
    </source>
</evidence>
<dbReference type="GO" id="GO:0005886">
    <property type="term" value="C:plasma membrane"/>
    <property type="evidence" value="ECO:0007669"/>
    <property type="project" value="TreeGrafter"/>
</dbReference>
<dbReference type="GO" id="GO:0005335">
    <property type="term" value="F:serotonin:sodium:chloride symporter activity"/>
    <property type="evidence" value="ECO:0007669"/>
    <property type="project" value="TreeGrafter"/>
</dbReference>
<dbReference type="AlphaFoldDB" id="A0A4Z2F264"/>
<comment type="caution">
    <text evidence="7">The sequence shown here is derived from an EMBL/GenBank/DDBJ whole genome shotgun (WGS) entry which is preliminary data.</text>
</comment>
<gene>
    <name evidence="7" type="primary">SLC6A4_0</name>
    <name evidence="7" type="ORF">EYF80_054872</name>
</gene>
<dbReference type="Proteomes" id="UP000314294">
    <property type="component" value="Unassembled WGS sequence"/>
</dbReference>
<feature type="binding site" evidence="6">
    <location>
        <position position="137"/>
    </location>
    <ligand>
        <name>Na(+)</name>
        <dbReference type="ChEBI" id="CHEBI:29101"/>
        <label>1</label>
    </ligand>
</feature>
<evidence type="ECO:0000256" key="4">
    <source>
        <dbReference type="ARBA" id="ARBA00022989"/>
    </source>
</evidence>
<dbReference type="SUPFAM" id="SSF161070">
    <property type="entry name" value="SNF-like"/>
    <property type="match status" value="1"/>
</dbReference>
<feature type="binding site" evidence="6">
    <location>
        <position position="133"/>
    </location>
    <ligand>
        <name>Na(+)</name>
        <dbReference type="ChEBI" id="CHEBI:29101"/>
        <label>1</label>
    </ligand>
</feature>
<evidence type="ECO:0000313" key="7">
    <source>
        <dbReference type="EMBL" id="TNN34970.1"/>
    </source>
</evidence>
<dbReference type="GO" id="GO:0046872">
    <property type="term" value="F:metal ion binding"/>
    <property type="evidence" value="ECO:0007669"/>
    <property type="project" value="UniProtKB-KW"/>
</dbReference>
<feature type="binding site" evidence="6">
    <location>
        <position position="132"/>
    </location>
    <ligand>
        <name>Na(+)</name>
        <dbReference type="ChEBI" id="CHEBI:29101"/>
        <label>1</label>
    </ligand>
</feature>
<keyword evidence="4" id="KW-1133">Transmembrane helix</keyword>
<dbReference type="GO" id="GO:0098793">
    <property type="term" value="C:presynapse"/>
    <property type="evidence" value="ECO:0007669"/>
    <property type="project" value="GOC"/>
</dbReference>
<keyword evidence="3" id="KW-0812">Transmembrane</keyword>
<organism evidence="7 8">
    <name type="scientific">Liparis tanakae</name>
    <name type="common">Tanaka's snailfish</name>
    <dbReference type="NCBI Taxonomy" id="230148"/>
    <lineage>
        <taxon>Eukaryota</taxon>
        <taxon>Metazoa</taxon>
        <taxon>Chordata</taxon>
        <taxon>Craniata</taxon>
        <taxon>Vertebrata</taxon>
        <taxon>Euteleostomi</taxon>
        <taxon>Actinopterygii</taxon>
        <taxon>Neopterygii</taxon>
        <taxon>Teleostei</taxon>
        <taxon>Neoteleostei</taxon>
        <taxon>Acanthomorphata</taxon>
        <taxon>Eupercaria</taxon>
        <taxon>Perciformes</taxon>
        <taxon>Cottioidei</taxon>
        <taxon>Cottales</taxon>
        <taxon>Liparidae</taxon>
        <taxon>Liparis</taxon>
    </lineage>
</organism>
<comment type="subcellular location">
    <subcellularLocation>
        <location evidence="1">Membrane</location>
        <topology evidence="1">Multi-pass membrane protein</topology>
    </subcellularLocation>
</comment>
<keyword evidence="2" id="KW-0813">Transport</keyword>
<dbReference type="PROSITE" id="PS50267">
    <property type="entry name" value="NA_NEUROTRAN_SYMP_3"/>
    <property type="match status" value="1"/>
</dbReference>
<keyword evidence="5" id="KW-0472">Membrane</keyword>
<protein>
    <submittedName>
        <fullName evidence="7">Sodium-dependent serotonin transporter</fullName>
    </submittedName>
</protein>
<evidence type="ECO:0000313" key="8">
    <source>
        <dbReference type="Proteomes" id="UP000314294"/>
    </source>
</evidence>
<dbReference type="GO" id="GO:0006865">
    <property type="term" value="P:amino acid transport"/>
    <property type="evidence" value="ECO:0007669"/>
    <property type="project" value="TreeGrafter"/>
</dbReference>
<proteinExistence type="predicted"/>
<keyword evidence="8" id="KW-1185">Reference proteome</keyword>
<evidence type="ECO:0000256" key="6">
    <source>
        <dbReference type="PIRSR" id="PIRSR600175-1"/>
    </source>
</evidence>
<sequence length="220" mass="23557">MCFCLYVELQMDRTNSPNYMKMAKMAPGARVSAAAPPAPPTPPPLSPEESLLCVERLLSRTSPSPMPRQTSAVMAGSLTQQGAPHPGYSSSSAVPVPVPVPVPVAPAPPEATGSRDKWSKKMDFLLSVIGFAVDLGNVWRFPYVCYQNGGELSVVLKTLRSPREVFMSLSSSSSSFTRFMSSPSSSSSSFTRFMSSPSSSSSSFTQEHVGSECRDSFGLI</sequence>
<evidence type="ECO:0000256" key="1">
    <source>
        <dbReference type="ARBA" id="ARBA00004141"/>
    </source>
</evidence>
<dbReference type="EMBL" id="SRLO01001857">
    <property type="protein sequence ID" value="TNN34970.1"/>
    <property type="molecule type" value="Genomic_DNA"/>
</dbReference>
<keyword evidence="6" id="KW-0479">Metal-binding</keyword>
<keyword evidence="6" id="KW-0915">Sodium</keyword>
<dbReference type="InterPro" id="IPR037272">
    <property type="entry name" value="SNS_sf"/>
</dbReference>